<sequence>MECVSVRHFMESLMKIPPLRWFWLILFSTLAVVGLESLNLPAALLLGPMAMAIVFAARDKPLIIHRNLFYLAQGVVGSMIARAIPASIFVEIAKNWPLFIASIFSVIIASSLLGWLLTRFQVLPGSTAIWGSSPGAATAMTLMAESYGADVRLVAFMQYLRVVIVAVAATIVARIWAPEVPAGAAPSSFDIIQPVAWGYFAITVLVILGGVLAGKVFRIPAGPLLMTLAGGVILQDFNLLTIELPPALLMVAYAIIGWSIGLRFNRAILLYAAKALPRLLLSILSLVAICGLFAFCLVHFAGIDPLTAYLATSPGGADSVAIIASSSHVDMPFVMSMQTGRFIVVLLTGPALARWVANSMASRQRKQDRHP</sequence>
<feature type="transmembrane region" description="Helical" evidence="1">
    <location>
        <begin position="339"/>
        <end position="357"/>
    </location>
</feature>
<keyword evidence="1" id="KW-0812">Transmembrane</keyword>
<feature type="transmembrane region" description="Helical" evidence="1">
    <location>
        <begin position="248"/>
        <end position="272"/>
    </location>
</feature>
<reference evidence="2 3" key="1">
    <citation type="journal article" date="2010" name="BMC Genomics">
        <title>Genome comparison of the epiphytic bacteria Erwinia billingiae and E. tasmaniensis with the pear pathogen E. pyrifoliae.</title>
        <authorList>
            <person name="Kube M."/>
            <person name="Migdoll A.M."/>
            <person name="Gehring I."/>
            <person name="Heitmann K."/>
            <person name="Mayer Y."/>
            <person name="Kuhl H."/>
            <person name="Knaust F."/>
            <person name="Geider K."/>
            <person name="Reinhardt R."/>
        </authorList>
    </citation>
    <scope>NUCLEOTIDE SEQUENCE [LARGE SCALE GENOMIC DNA]</scope>
    <source>
        <strain evidence="2 3">Eb661</strain>
    </source>
</reference>
<dbReference type="Proteomes" id="UP000008793">
    <property type="component" value="Chromosome"/>
</dbReference>
<name>D8MRQ1_ERWBE</name>
<evidence type="ECO:0000313" key="3">
    <source>
        <dbReference type="Proteomes" id="UP000008793"/>
    </source>
</evidence>
<dbReference type="EMBL" id="FP236843">
    <property type="protein sequence ID" value="CAX59508.1"/>
    <property type="molecule type" value="Genomic_DNA"/>
</dbReference>
<dbReference type="PANTHER" id="PTHR38457:SF1">
    <property type="entry name" value="REGULATOR ABRB-RELATED"/>
    <property type="match status" value="1"/>
</dbReference>
<proteinExistence type="predicted"/>
<feature type="transmembrane region" description="Helical" evidence="1">
    <location>
        <begin position="159"/>
        <end position="177"/>
    </location>
</feature>
<dbReference type="InterPro" id="IPR007820">
    <property type="entry name" value="AbrB_fam"/>
</dbReference>
<evidence type="ECO:0000313" key="2">
    <source>
        <dbReference type="EMBL" id="CAX59508.1"/>
    </source>
</evidence>
<keyword evidence="1" id="KW-0472">Membrane</keyword>
<dbReference type="InterPro" id="IPR017516">
    <property type="entry name" value="AbrB_dup"/>
</dbReference>
<keyword evidence="3" id="KW-1185">Reference proteome</keyword>
<accession>D8MRQ1</accession>
<dbReference type="PIRSF" id="PIRSF038991">
    <property type="entry name" value="Protein_AbrB"/>
    <property type="match status" value="1"/>
</dbReference>
<gene>
    <name evidence="2" type="ordered locus">EbC_19770</name>
</gene>
<dbReference type="AlphaFoldDB" id="D8MRQ1"/>
<dbReference type="GO" id="GO:0004497">
    <property type="term" value="F:monooxygenase activity"/>
    <property type="evidence" value="ECO:0007669"/>
    <property type="project" value="UniProtKB-KW"/>
</dbReference>
<feature type="transmembrane region" description="Helical" evidence="1">
    <location>
        <begin position="20"/>
        <end position="47"/>
    </location>
</feature>
<organism evidence="3">
    <name type="scientific">Erwinia billingiae (strain Eb661)</name>
    <dbReference type="NCBI Taxonomy" id="634500"/>
    <lineage>
        <taxon>Bacteria</taxon>
        <taxon>Pseudomonadati</taxon>
        <taxon>Pseudomonadota</taxon>
        <taxon>Gammaproteobacteria</taxon>
        <taxon>Enterobacterales</taxon>
        <taxon>Erwiniaceae</taxon>
        <taxon>Erwinia</taxon>
    </lineage>
</organism>
<dbReference type="GO" id="GO:0010468">
    <property type="term" value="P:regulation of gene expression"/>
    <property type="evidence" value="ECO:0007669"/>
    <property type="project" value="InterPro"/>
</dbReference>
<dbReference type="Pfam" id="PF05145">
    <property type="entry name" value="AbrB"/>
    <property type="match status" value="1"/>
</dbReference>
<dbReference type="eggNOG" id="COG3180">
    <property type="taxonomic scope" value="Bacteria"/>
</dbReference>
<dbReference type="KEGG" id="ebi:EbC_19770"/>
<protein>
    <submittedName>
        <fullName evidence="2">Ammonia monooxygenase family protein</fullName>
    </submittedName>
</protein>
<dbReference type="NCBIfam" id="TIGR03082">
    <property type="entry name" value="Gneg_AbrB_dup"/>
    <property type="match status" value="2"/>
</dbReference>
<dbReference type="HOGENOM" id="CLU_050210_0_1_6"/>
<feature type="transmembrane region" description="Helical" evidence="1">
    <location>
        <begin position="197"/>
        <end position="217"/>
    </location>
</feature>
<keyword evidence="2" id="KW-0560">Oxidoreductase</keyword>
<keyword evidence="1" id="KW-1133">Transmembrane helix</keyword>
<dbReference type="GO" id="GO:0016020">
    <property type="term" value="C:membrane"/>
    <property type="evidence" value="ECO:0007669"/>
    <property type="project" value="InterPro"/>
</dbReference>
<keyword evidence="2" id="KW-0503">Monooxygenase</keyword>
<feature type="transmembrane region" description="Helical" evidence="1">
    <location>
        <begin position="279"/>
        <end position="301"/>
    </location>
</feature>
<feature type="transmembrane region" description="Helical" evidence="1">
    <location>
        <begin position="68"/>
        <end position="90"/>
    </location>
</feature>
<evidence type="ECO:0000256" key="1">
    <source>
        <dbReference type="SAM" id="Phobius"/>
    </source>
</evidence>
<dbReference type="PANTHER" id="PTHR38457">
    <property type="entry name" value="REGULATOR ABRB-RELATED"/>
    <property type="match status" value="1"/>
</dbReference>
<feature type="transmembrane region" description="Helical" evidence="1">
    <location>
        <begin position="96"/>
        <end position="117"/>
    </location>
</feature>